<evidence type="ECO:0000256" key="7">
    <source>
        <dbReference type="ARBA" id="ARBA00022997"/>
    </source>
</evidence>
<keyword evidence="6" id="KW-0862">Zinc</keyword>
<dbReference type="NCBIfam" id="NF005591">
    <property type="entry name" value="PRK07318.1"/>
    <property type="match status" value="1"/>
</dbReference>
<dbReference type="InterPro" id="IPR002933">
    <property type="entry name" value="Peptidase_M20"/>
</dbReference>
<evidence type="ECO:0000256" key="1">
    <source>
        <dbReference type="ARBA" id="ARBA00001947"/>
    </source>
</evidence>
<keyword evidence="9" id="KW-0328">Glycosyltransferase</keyword>
<dbReference type="PANTHER" id="PTHR43808:SF31">
    <property type="entry name" value="N-ACETYL-L-CITRULLINE DEACETYLASE"/>
    <property type="match status" value="1"/>
</dbReference>
<proteinExistence type="inferred from homology"/>
<name>A0ABU9VRT2_9CLOT</name>
<dbReference type="InterPro" id="IPR050072">
    <property type="entry name" value="Peptidase_M20A"/>
</dbReference>
<keyword evidence="3" id="KW-0645">Protease</keyword>
<gene>
    <name evidence="9" type="primary">pepV</name>
    <name evidence="9" type="ORF">AAIG11_04510</name>
</gene>
<protein>
    <submittedName>
        <fullName evidence="9">Dipeptidase PepV</fullName>
        <ecNumber evidence="9">3.4.13.-</ecNumber>
    </submittedName>
</protein>
<keyword evidence="4" id="KW-0479">Metal-binding</keyword>
<dbReference type="InterPro" id="IPR036264">
    <property type="entry name" value="Bact_exopeptidase_dim_dom"/>
</dbReference>
<keyword evidence="7 9" id="KW-0224">Dipeptidase</keyword>
<dbReference type="Gene3D" id="3.30.70.360">
    <property type="match status" value="2"/>
</dbReference>
<dbReference type="PANTHER" id="PTHR43808">
    <property type="entry name" value="ACETYLORNITHINE DEACETYLASE"/>
    <property type="match status" value="1"/>
</dbReference>
<dbReference type="GO" id="GO:0016757">
    <property type="term" value="F:glycosyltransferase activity"/>
    <property type="evidence" value="ECO:0007669"/>
    <property type="project" value="UniProtKB-KW"/>
</dbReference>
<dbReference type="CDD" id="cd03888">
    <property type="entry name" value="M20_PepV"/>
    <property type="match status" value="1"/>
</dbReference>
<keyword evidence="8" id="KW-0482">Metalloprotease</keyword>
<evidence type="ECO:0000256" key="5">
    <source>
        <dbReference type="ARBA" id="ARBA00022801"/>
    </source>
</evidence>
<dbReference type="Gene3D" id="3.40.630.10">
    <property type="entry name" value="Zn peptidases"/>
    <property type="match status" value="1"/>
</dbReference>
<keyword evidence="5 9" id="KW-0378">Hydrolase</keyword>
<dbReference type="EMBL" id="JBCITM010000003">
    <property type="protein sequence ID" value="MEN1759728.1"/>
    <property type="molecule type" value="Genomic_DNA"/>
</dbReference>
<dbReference type="PROSITE" id="PS00759">
    <property type="entry name" value="ARGE_DAPE_CPG2_2"/>
    <property type="match status" value="1"/>
</dbReference>
<dbReference type="RefSeq" id="WP_343185060.1">
    <property type="nucleotide sequence ID" value="NZ_JBCITM010000003.1"/>
</dbReference>
<evidence type="ECO:0000256" key="4">
    <source>
        <dbReference type="ARBA" id="ARBA00022723"/>
    </source>
</evidence>
<comment type="similarity">
    <text evidence="2">Belongs to the peptidase M20A family.</text>
</comment>
<dbReference type="SUPFAM" id="SSF53187">
    <property type="entry name" value="Zn-dependent exopeptidases"/>
    <property type="match status" value="1"/>
</dbReference>
<evidence type="ECO:0000313" key="10">
    <source>
        <dbReference type="Proteomes" id="UP001407405"/>
    </source>
</evidence>
<comment type="cofactor">
    <cofactor evidence="1">
        <name>Zn(2+)</name>
        <dbReference type="ChEBI" id="CHEBI:29105"/>
    </cofactor>
</comment>
<dbReference type="SUPFAM" id="SSF55031">
    <property type="entry name" value="Bacterial exopeptidase dimerisation domain"/>
    <property type="match status" value="1"/>
</dbReference>
<dbReference type="Proteomes" id="UP001407405">
    <property type="component" value="Unassembled WGS sequence"/>
</dbReference>
<evidence type="ECO:0000256" key="8">
    <source>
        <dbReference type="ARBA" id="ARBA00023049"/>
    </source>
</evidence>
<evidence type="ECO:0000313" key="9">
    <source>
        <dbReference type="EMBL" id="MEN1759728.1"/>
    </source>
</evidence>
<evidence type="ECO:0000256" key="2">
    <source>
        <dbReference type="ARBA" id="ARBA00006247"/>
    </source>
</evidence>
<accession>A0ABU9VRT2</accession>
<keyword evidence="10" id="KW-1185">Reference proteome</keyword>
<dbReference type="GO" id="GO:0016805">
    <property type="term" value="F:dipeptidase activity"/>
    <property type="evidence" value="ECO:0007669"/>
    <property type="project" value="UniProtKB-KW"/>
</dbReference>
<keyword evidence="9" id="KW-0808">Transferase</keyword>
<dbReference type="Pfam" id="PF01546">
    <property type="entry name" value="Peptidase_M20"/>
    <property type="match status" value="1"/>
</dbReference>
<sequence>MKQYMKQYMELTNRYRESIIHHSQQLVRIKSVESEPLPGMPFGEGVNQALVYMLQLARELGFETANVDGYAGHADLGTGEEIVAVLVHLDVVPEGTGWEHPPYGGEIHDDKIYGRGIIDDKGPAVASLYAMKILADTGLPLQKKIRLIFGTDEESGWKDLEVYFKHYPRPKTGFSPDAEFPLIHGEKGIQIFDLKGRWNQDNADVVIEEIKGGNAPNMVPDSCCVKLAAAENLKSAMSESFLSFNRRTGFELSMEDLQEKVIITAPGVSAHGSTPEKGKNAISHMLLFLAECPGLSEGVSRLIGFYNQHIGLEVNGKAMGCGYEDDVSGKLVFNVGQVKGDQHEITWTVNTRYPITIEGEQVLKGMAPVLKRNNIELIMHEDVEPLYVPKEDELVQKLMQVYREATGDLTSEPFTIGGGTYARALDKGVAFGPLFPGQEELAHQKNEFMKVEDLLRMTSLYAAALASLAG</sequence>
<dbReference type="InterPro" id="IPR010964">
    <property type="entry name" value="M20A_pepV-rel"/>
</dbReference>
<dbReference type="EC" id="3.4.13.-" evidence="9"/>
<dbReference type="NCBIfam" id="TIGR01887">
    <property type="entry name" value="dipeptidaselike"/>
    <property type="match status" value="1"/>
</dbReference>
<reference evidence="9 10" key="1">
    <citation type="submission" date="2024-04" db="EMBL/GenBank/DDBJ databases">
        <title>Genome sequencing and metabolic network reconstruction of aminoacids and betaine degradation by Anoxynatronum sibiricum.</title>
        <authorList>
            <person name="Detkova E.N."/>
            <person name="Boltjanskaja Y.V."/>
            <person name="Mardanov A.V."/>
            <person name="Kevbrin V."/>
        </authorList>
    </citation>
    <scope>NUCLEOTIDE SEQUENCE [LARGE SCALE GENOMIC DNA]</scope>
    <source>
        <strain evidence="9 10">Z-7981</strain>
    </source>
</reference>
<evidence type="ECO:0000256" key="6">
    <source>
        <dbReference type="ARBA" id="ARBA00022833"/>
    </source>
</evidence>
<organism evidence="9 10">
    <name type="scientific">Anoxynatronum sibiricum</name>
    <dbReference type="NCBI Taxonomy" id="210623"/>
    <lineage>
        <taxon>Bacteria</taxon>
        <taxon>Bacillati</taxon>
        <taxon>Bacillota</taxon>
        <taxon>Clostridia</taxon>
        <taxon>Eubacteriales</taxon>
        <taxon>Clostridiaceae</taxon>
        <taxon>Anoxynatronum</taxon>
    </lineage>
</organism>
<evidence type="ECO:0000256" key="3">
    <source>
        <dbReference type="ARBA" id="ARBA00022670"/>
    </source>
</evidence>
<dbReference type="InterPro" id="IPR001261">
    <property type="entry name" value="ArgE/DapE_CS"/>
</dbReference>
<comment type="caution">
    <text evidence="9">The sequence shown here is derived from an EMBL/GenBank/DDBJ whole genome shotgun (WGS) entry which is preliminary data.</text>
</comment>